<evidence type="ECO:0000313" key="1">
    <source>
        <dbReference type="EMBL" id="SDM33355.1"/>
    </source>
</evidence>
<dbReference type="STRING" id="430522.BFS30_02835"/>
<dbReference type="Proteomes" id="UP000183200">
    <property type="component" value="Unassembled WGS sequence"/>
</dbReference>
<accession>A0A1G9SEY7</accession>
<dbReference type="RefSeq" id="WP_074606384.1">
    <property type="nucleotide sequence ID" value="NZ_FNGY01000003.1"/>
</dbReference>
<sequence>MANFTRRIFLKCAAVGTAGFLLNENAASGRSLTELSLPERMLPAPVKGGFSMDDYWVWDPSVVKGEDGLYHMFAPTNLFAATGTGDQPYQLDRSWNMVIPLK</sequence>
<protein>
    <recommendedName>
        <fullName evidence="3">Glycosyl hydrolases family 43</fullName>
    </recommendedName>
</protein>
<dbReference type="AlphaFoldDB" id="A0A1G9SEY7"/>
<reference evidence="2" key="1">
    <citation type="submission" date="2016-10" db="EMBL/GenBank/DDBJ databases">
        <authorList>
            <person name="Varghese N."/>
            <person name="Submissions S."/>
        </authorList>
    </citation>
    <scope>NUCLEOTIDE SEQUENCE [LARGE SCALE GENOMIC DNA]</scope>
    <source>
        <strain evidence="2">DSM 19110</strain>
    </source>
</reference>
<name>A0A1G9SEY7_9SPHI</name>
<keyword evidence="2" id="KW-1185">Reference proteome</keyword>
<proteinExistence type="predicted"/>
<dbReference type="InterPro" id="IPR023296">
    <property type="entry name" value="Glyco_hydro_beta-prop_sf"/>
</dbReference>
<dbReference type="EMBL" id="FNGY01000003">
    <property type="protein sequence ID" value="SDM33355.1"/>
    <property type="molecule type" value="Genomic_DNA"/>
</dbReference>
<evidence type="ECO:0008006" key="3">
    <source>
        <dbReference type="Google" id="ProtNLM"/>
    </source>
</evidence>
<gene>
    <name evidence="1" type="ORF">SAMN05421820_103556</name>
</gene>
<organism evidence="1 2">
    <name type="scientific">Pedobacter steynii</name>
    <dbReference type="NCBI Taxonomy" id="430522"/>
    <lineage>
        <taxon>Bacteria</taxon>
        <taxon>Pseudomonadati</taxon>
        <taxon>Bacteroidota</taxon>
        <taxon>Sphingobacteriia</taxon>
        <taxon>Sphingobacteriales</taxon>
        <taxon>Sphingobacteriaceae</taxon>
        <taxon>Pedobacter</taxon>
    </lineage>
</organism>
<evidence type="ECO:0000313" key="2">
    <source>
        <dbReference type="Proteomes" id="UP000183200"/>
    </source>
</evidence>
<dbReference type="SUPFAM" id="SSF75005">
    <property type="entry name" value="Arabinanase/levansucrase/invertase"/>
    <property type="match status" value="1"/>
</dbReference>